<dbReference type="RefSeq" id="WP_013483575.1">
    <property type="nucleotide sequence ID" value="NC_014824.1"/>
</dbReference>
<evidence type="ECO:0000313" key="1">
    <source>
        <dbReference type="EMBL" id="ADU24026.1"/>
    </source>
</evidence>
<accession>E6UK30</accession>
<dbReference type="AlphaFoldDB" id="E6UK30"/>
<dbReference type="HOGENOM" id="CLU_1160393_0_0_9"/>
<protein>
    <submittedName>
        <fullName evidence="1">Uncharacterized protein</fullName>
    </submittedName>
</protein>
<gene>
    <name evidence="1" type="ordered locus">Rumal_3585</name>
</gene>
<dbReference type="EMBL" id="CP002404">
    <property type="protein sequence ID" value="ADU24026.1"/>
    <property type="molecule type" value="Genomic_DNA"/>
</dbReference>
<name>E6UK30_RUMA7</name>
<sequence>MSNNCFRFSPAGKQDDWAALKSDVTILIKAQNPAMEQSFYGSLASELDPENYPYYTNTYKSEITRDYLVEVSISDNPKGLHHGFITFCLPEFLQSAKNRRFLHNNSFQVFCYKICSANSSAFLSIFDSTNHFQKRIFHLQSDPDDRIYVDTREDPYSYSQHITLDNKNLAIYENSKNKYLGVNVVSVTEQRNATTQNIEILQINFCYSEYNNQAITEKIIDLLSFITSDNMWFALRIQD</sequence>
<dbReference type="Proteomes" id="UP000006919">
    <property type="component" value="Plasmid pRUMAL01"/>
</dbReference>
<dbReference type="KEGG" id="ral:Rumal_3585"/>
<proteinExistence type="predicted"/>
<reference evidence="2" key="1">
    <citation type="journal article" date="2011" name="J. Bacteriol.">
        <title>Complete genome of the cellulolytic ruminal bacterium Ruminococcus albus 7.</title>
        <authorList>
            <person name="Suen G."/>
            <person name="Stevenson D.M."/>
            <person name="Bruce D.C."/>
            <person name="Chertkov O."/>
            <person name="Copeland A."/>
            <person name="Cheng J.F."/>
            <person name="Detter C."/>
            <person name="Detter J.C."/>
            <person name="Goodwin L.A."/>
            <person name="Han C.S."/>
            <person name="Hauser L.J."/>
            <person name="Ivanova N.N."/>
            <person name="Kyrpides N.C."/>
            <person name="Land M.L."/>
            <person name="Lapidus A."/>
            <person name="Lucas S."/>
            <person name="Ovchinnikova G."/>
            <person name="Pitluck S."/>
            <person name="Tapia R."/>
            <person name="Woyke T."/>
            <person name="Boyum J."/>
            <person name="Mead D."/>
            <person name="Weimer P.J."/>
        </authorList>
    </citation>
    <scope>NUCLEOTIDE SEQUENCE [LARGE SCALE GENOMIC DNA]</scope>
    <source>
        <strain evidence="2">ATCC 27210 / DSM 20455 / JCM 14654 / NCDO 2250 / 7</strain>
        <plasmid evidence="2">pRUMAL01</plasmid>
    </source>
</reference>
<keyword evidence="1" id="KW-0614">Plasmid</keyword>
<organism evidence="1 2">
    <name type="scientific">Ruminococcus albus (strain ATCC 27210 / DSM 20455 / JCM 14654 / NCDO 2250 / 7)</name>
    <dbReference type="NCBI Taxonomy" id="697329"/>
    <lineage>
        <taxon>Bacteria</taxon>
        <taxon>Bacillati</taxon>
        <taxon>Bacillota</taxon>
        <taxon>Clostridia</taxon>
        <taxon>Eubacteriales</taxon>
        <taxon>Oscillospiraceae</taxon>
        <taxon>Ruminococcus</taxon>
    </lineage>
</organism>
<evidence type="ECO:0000313" key="2">
    <source>
        <dbReference type="Proteomes" id="UP000006919"/>
    </source>
</evidence>
<dbReference type="OrthoDB" id="9937314at2"/>
<geneLocation type="plasmid" evidence="1 2">
    <name>pRUMAL01</name>
</geneLocation>